<dbReference type="EMBL" id="BARS01013081">
    <property type="protein sequence ID" value="GAF93222.1"/>
    <property type="molecule type" value="Genomic_DNA"/>
</dbReference>
<reference evidence="1" key="1">
    <citation type="journal article" date="2014" name="Front. Microbiol.">
        <title>High frequency of phylogenetically diverse reductive dehalogenase-homologous genes in deep subseafloor sedimentary metagenomes.</title>
        <authorList>
            <person name="Kawai M."/>
            <person name="Futagami T."/>
            <person name="Toyoda A."/>
            <person name="Takaki Y."/>
            <person name="Nishi S."/>
            <person name="Hori S."/>
            <person name="Arai W."/>
            <person name="Tsubouchi T."/>
            <person name="Morono Y."/>
            <person name="Uchiyama I."/>
            <person name="Ito T."/>
            <person name="Fujiyama A."/>
            <person name="Inagaki F."/>
            <person name="Takami H."/>
        </authorList>
    </citation>
    <scope>NUCLEOTIDE SEQUENCE</scope>
    <source>
        <strain evidence="1">Expedition CK06-06</strain>
    </source>
</reference>
<dbReference type="AlphaFoldDB" id="X0TYL1"/>
<gene>
    <name evidence="1" type="ORF">S01H1_22936</name>
</gene>
<evidence type="ECO:0000313" key="1">
    <source>
        <dbReference type="EMBL" id="GAF93222.1"/>
    </source>
</evidence>
<comment type="caution">
    <text evidence="1">The sequence shown here is derived from an EMBL/GenBank/DDBJ whole genome shotgun (WGS) entry which is preliminary data.</text>
</comment>
<organism evidence="1">
    <name type="scientific">marine sediment metagenome</name>
    <dbReference type="NCBI Taxonomy" id="412755"/>
    <lineage>
        <taxon>unclassified sequences</taxon>
        <taxon>metagenomes</taxon>
        <taxon>ecological metagenomes</taxon>
    </lineage>
</organism>
<accession>X0TYL1</accession>
<protein>
    <submittedName>
        <fullName evidence="1">Uncharacterized protein</fullName>
    </submittedName>
</protein>
<sequence>MSKKKGTLDILNLERKGLKVLKKIAYDIDSPDLGTMYDAVGRLASHENSRALLPKVMELLESPDQNIK</sequence>
<proteinExistence type="predicted"/>
<name>X0TYL1_9ZZZZ</name>
<feature type="non-terminal residue" evidence="1">
    <location>
        <position position="68"/>
    </location>
</feature>